<keyword evidence="11 13" id="KW-0472">Membrane</keyword>
<organism evidence="14 15">
    <name type="scientific">Solanum commersonii</name>
    <name type="common">Commerson's wild potato</name>
    <name type="synonym">Commerson's nightshade</name>
    <dbReference type="NCBI Taxonomy" id="4109"/>
    <lineage>
        <taxon>Eukaryota</taxon>
        <taxon>Viridiplantae</taxon>
        <taxon>Streptophyta</taxon>
        <taxon>Embryophyta</taxon>
        <taxon>Tracheophyta</taxon>
        <taxon>Spermatophyta</taxon>
        <taxon>Magnoliopsida</taxon>
        <taxon>eudicotyledons</taxon>
        <taxon>Gunneridae</taxon>
        <taxon>Pentapetalae</taxon>
        <taxon>asterids</taxon>
        <taxon>lamiids</taxon>
        <taxon>Solanales</taxon>
        <taxon>Solanaceae</taxon>
        <taxon>Solanoideae</taxon>
        <taxon>Solaneae</taxon>
        <taxon>Solanum</taxon>
    </lineage>
</organism>
<dbReference type="GO" id="GO:0045547">
    <property type="term" value="F:ditrans,polycis-polyprenyl diphosphate synthase [(2E,6E)-farnesyl diphosphate specific] activity"/>
    <property type="evidence" value="ECO:0007669"/>
    <property type="project" value="UniProtKB-EC"/>
</dbReference>
<dbReference type="SUPFAM" id="SSF64005">
    <property type="entry name" value="Undecaprenyl diphosphate synthase"/>
    <property type="match status" value="1"/>
</dbReference>
<dbReference type="GO" id="GO:1904423">
    <property type="term" value="C:dehydrodolichyl diphosphate synthase complex"/>
    <property type="evidence" value="ECO:0007669"/>
    <property type="project" value="InterPro"/>
</dbReference>
<protein>
    <recommendedName>
        <fullName evidence="5">ditrans,polycis-polyprenyl diphosphate synthase [(2E,6E)-farnesyldiphosphate specific]</fullName>
        <ecNumber evidence="5">2.5.1.87</ecNumber>
    </recommendedName>
</protein>
<keyword evidence="9" id="KW-0460">Magnesium</keyword>
<evidence type="ECO:0000256" key="3">
    <source>
        <dbReference type="ARBA" id="ARBA00004922"/>
    </source>
</evidence>
<comment type="caution">
    <text evidence="14">The sequence shown here is derived from an EMBL/GenBank/DDBJ whole genome shotgun (WGS) entry which is preliminary data.</text>
</comment>
<evidence type="ECO:0000256" key="10">
    <source>
        <dbReference type="ARBA" id="ARBA00022989"/>
    </source>
</evidence>
<evidence type="ECO:0000256" key="1">
    <source>
        <dbReference type="ARBA" id="ARBA00001946"/>
    </source>
</evidence>
<gene>
    <name evidence="14" type="ORF">H5410_032715</name>
</gene>
<sequence>MNILAHFWFWTSFQCGNLVLHLVWLTLHLIINVWYSVLGIARMVENTLISSGLLKSYNAVNISKVHYLAVVIDSEEARETSKVLELLCWLASIGVKNICLYDREGVLKRSQTAIIEGLNKSQKAIVEGSDHGTLVELLKINERTNILIYDDVLALLYHVCCFPDRFIDEVLCEELNVYWHTPIAPVTCWQWWLHSSSDIGFLLEEIDWFVSFVDTLLCHKHVDLEFVSFADSKPAVAKAANLLFAKHYVSTKPEKPNFTESDMSEALQAVGYGGPEPDLLFVYGPVRCHMGFPAWRIRYTEIVHMGTLKSMEFGSLIKAIHKFTKVHQNYGQ</sequence>
<evidence type="ECO:0000256" key="4">
    <source>
        <dbReference type="ARBA" id="ARBA00005432"/>
    </source>
</evidence>
<comment type="subcellular location">
    <subcellularLocation>
        <location evidence="2">Endoplasmic reticulum membrane</location>
    </subcellularLocation>
</comment>
<dbReference type="Proteomes" id="UP000824120">
    <property type="component" value="Chromosome 6"/>
</dbReference>
<evidence type="ECO:0000256" key="11">
    <source>
        <dbReference type="ARBA" id="ARBA00023136"/>
    </source>
</evidence>
<dbReference type="OrthoDB" id="19639at2759"/>
<comment type="catalytic activity">
    <reaction evidence="12">
        <text>n isopentenyl diphosphate + (2E,6E)-farnesyl diphosphate = a di-trans,poly-cis-polyprenyl diphosphate + n diphosphate</text>
        <dbReference type="Rhea" id="RHEA:53008"/>
        <dbReference type="Rhea" id="RHEA-COMP:19494"/>
        <dbReference type="ChEBI" id="CHEBI:33019"/>
        <dbReference type="ChEBI" id="CHEBI:128769"/>
        <dbReference type="ChEBI" id="CHEBI:136960"/>
        <dbReference type="ChEBI" id="CHEBI:175763"/>
        <dbReference type="EC" id="2.5.1.87"/>
    </reaction>
</comment>
<proteinExistence type="inferred from homology"/>
<evidence type="ECO:0000256" key="6">
    <source>
        <dbReference type="ARBA" id="ARBA00022679"/>
    </source>
</evidence>
<keyword evidence="8" id="KW-0256">Endoplasmic reticulum</keyword>
<dbReference type="PANTHER" id="PTHR21528">
    <property type="entry name" value="DEHYDRODOLICHYL DIPHOSPHATE SYNTHASE COMPLEX SUBUNIT NUS1"/>
    <property type="match status" value="1"/>
</dbReference>
<dbReference type="InterPro" id="IPR036424">
    <property type="entry name" value="UPP_synth-like_sf"/>
</dbReference>
<evidence type="ECO:0000256" key="9">
    <source>
        <dbReference type="ARBA" id="ARBA00022842"/>
    </source>
</evidence>
<comment type="cofactor">
    <cofactor evidence="1">
        <name>Mg(2+)</name>
        <dbReference type="ChEBI" id="CHEBI:18420"/>
    </cofactor>
</comment>
<keyword evidence="6" id="KW-0808">Transferase</keyword>
<evidence type="ECO:0000256" key="2">
    <source>
        <dbReference type="ARBA" id="ARBA00004586"/>
    </source>
</evidence>
<keyword evidence="15" id="KW-1185">Reference proteome</keyword>
<dbReference type="GO" id="GO:0005789">
    <property type="term" value="C:endoplasmic reticulum membrane"/>
    <property type="evidence" value="ECO:0007669"/>
    <property type="project" value="UniProtKB-SubCell"/>
</dbReference>
<dbReference type="PANTHER" id="PTHR21528:SF0">
    <property type="entry name" value="DEHYDRODOLICHYL DIPHOSPHATE SYNTHASE COMPLEX SUBUNIT NUS1"/>
    <property type="match status" value="1"/>
</dbReference>
<comment type="similarity">
    <text evidence="4">Belongs to the UPP synthase family.</text>
</comment>
<dbReference type="Gene3D" id="3.40.1180.10">
    <property type="entry name" value="Decaprenyl diphosphate synthase-like"/>
    <property type="match status" value="1"/>
</dbReference>
<dbReference type="InterPro" id="IPR038887">
    <property type="entry name" value="Nus1/NgBR"/>
</dbReference>
<name>A0A9J5YLT9_SOLCO</name>
<evidence type="ECO:0000256" key="8">
    <source>
        <dbReference type="ARBA" id="ARBA00022824"/>
    </source>
</evidence>
<evidence type="ECO:0000256" key="7">
    <source>
        <dbReference type="ARBA" id="ARBA00022692"/>
    </source>
</evidence>
<dbReference type="AlphaFoldDB" id="A0A9J5YLT9"/>
<reference evidence="14 15" key="1">
    <citation type="submission" date="2020-09" db="EMBL/GenBank/DDBJ databases">
        <title>De no assembly of potato wild relative species, Solanum commersonii.</title>
        <authorList>
            <person name="Cho K."/>
        </authorList>
    </citation>
    <scope>NUCLEOTIDE SEQUENCE [LARGE SCALE GENOMIC DNA]</scope>
    <source>
        <strain evidence="14">LZ3.2</strain>
        <tissue evidence="14">Leaf</tissue>
    </source>
</reference>
<dbReference type="EC" id="2.5.1.87" evidence="5"/>
<evidence type="ECO:0000256" key="5">
    <source>
        <dbReference type="ARBA" id="ARBA00012596"/>
    </source>
</evidence>
<evidence type="ECO:0000313" key="15">
    <source>
        <dbReference type="Proteomes" id="UP000824120"/>
    </source>
</evidence>
<evidence type="ECO:0000256" key="13">
    <source>
        <dbReference type="SAM" id="Phobius"/>
    </source>
</evidence>
<keyword evidence="10 13" id="KW-1133">Transmembrane helix</keyword>
<evidence type="ECO:0000256" key="12">
    <source>
        <dbReference type="ARBA" id="ARBA00047353"/>
    </source>
</evidence>
<accession>A0A9J5YLT9</accession>
<feature type="transmembrane region" description="Helical" evidence="13">
    <location>
        <begin position="18"/>
        <end position="41"/>
    </location>
</feature>
<dbReference type="EMBL" id="JACXVP010000006">
    <property type="protein sequence ID" value="KAG5601345.1"/>
    <property type="molecule type" value="Genomic_DNA"/>
</dbReference>
<comment type="pathway">
    <text evidence="3">Protein modification; protein glycosylation.</text>
</comment>
<keyword evidence="7 13" id="KW-0812">Transmembrane</keyword>
<evidence type="ECO:0000313" key="14">
    <source>
        <dbReference type="EMBL" id="KAG5601345.1"/>
    </source>
</evidence>